<dbReference type="RefSeq" id="WP_144999045.1">
    <property type="nucleotide sequence ID" value="NZ_CP036281.1"/>
</dbReference>
<dbReference type="KEGG" id="plon:Pla110_44230"/>
<dbReference type="EMBL" id="CP036281">
    <property type="protein sequence ID" value="QDU82662.1"/>
    <property type="molecule type" value="Genomic_DNA"/>
</dbReference>
<accession>A0A518CTV9</accession>
<reference evidence="1 2" key="1">
    <citation type="submission" date="2019-02" db="EMBL/GenBank/DDBJ databases">
        <title>Deep-cultivation of Planctomycetes and their phenomic and genomic characterization uncovers novel biology.</title>
        <authorList>
            <person name="Wiegand S."/>
            <person name="Jogler M."/>
            <person name="Boedeker C."/>
            <person name="Pinto D."/>
            <person name="Vollmers J."/>
            <person name="Rivas-Marin E."/>
            <person name="Kohn T."/>
            <person name="Peeters S.H."/>
            <person name="Heuer A."/>
            <person name="Rast P."/>
            <person name="Oberbeckmann S."/>
            <person name="Bunk B."/>
            <person name="Jeske O."/>
            <person name="Meyerdierks A."/>
            <person name="Storesund J.E."/>
            <person name="Kallscheuer N."/>
            <person name="Luecker S."/>
            <person name="Lage O.M."/>
            <person name="Pohl T."/>
            <person name="Merkel B.J."/>
            <person name="Hornburger P."/>
            <person name="Mueller R.-W."/>
            <person name="Bruemmer F."/>
            <person name="Labrenz M."/>
            <person name="Spormann A.M."/>
            <person name="Op den Camp H."/>
            <person name="Overmann J."/>
            <person name="Amann R."/>
            <person name="Jetten M.S.M."/>
            <person name="Mascher T."/>
            <person name="Medema M.H."/>
            <person name="Devos D.P."/>
            <person name="Kaster A.-K."/>
            <person name="Ovreas L."/>
            <person name="Rohde M."/>
            <person name="Galperin M.Y."/>
            <person name="Jogler C."/>
        </authorList>
    </citation>
    <scope>NUCLEOTIDE SEQUENCE [LARGE SCALE GENOMIC DNA]</scope>
    <source>
        <strain evidence="1 2">Pla110</strain>
    </source>
</reference>
<protein>
    <submittedName>
        <fullName evidence="1">Uncharacterized protein</fullName>
    </submittedName>
</protein>
<evidence type="ECO:0000313" key="1">
    <source>
        <dbReference type="EMBL" id="QDU82662.1"/>
    </source>
</evidence>
<keyword evidence="2" id="KW-1185">Reference proteome</keyword>
<evidence type="ECO:0000313" key="2">
    <source>
        <dbReference type="Proteomes" id="UP000317178"/>
    </source>
</evidence>
<gene>
    <name evidence="1" type="ORF">Pla110_44230</name>
</gene>
<sequence length="74" mass="8305">MGIVVFIVLSIPLAVMVTVCRNVALRNEELKIENGQLRVALKPFADYHEAGQPGHYTISKRVFEDAHEVLSLKE</sequence>
<proteinExistence type="predicted"/>
<organism evidence="1 2">
    <name type="scientific">Polystyrenella longa</name>
    <dbReference type="NCBI Taxonomy" id="2528007"/>
    <lineage>
        <taxon>Bacteria</taxon>
        <taxon>Pseudomonadati</taxon>
        <taxon>Planctomycetota</taxon>
        <taxon>Planctomycetia</taxon>
        <taxon>Planctomycetales</taxon>
        <taxon>Planctomycetaceae</taxon>
        <taxon>Polystyrenella</taxon>
    </lineage>
</organism>
<dbReference type="AlphaFoldDB" id="A0A518CTV9"/>
<name>A0A518CTV9_9PLAN</name>
<dbReference type="Proteomes" id="UP000317178">
    <property type="component" value="Chromosome"/>
</dbReference>